<dbReference type="InterPro" id="IPR003593">
    <property type="entry name" value="AAA+_ATPase"/>
</dbReference>
<keyword evidence="7" id="KW-1185">Reference proteome</keyword>
<accession>A0A128EE38</accession>
<dbReference type="GO" id="GO:0043190">
    <property type="term" value="C:ATP-binding cassette (ABC) transporter complex"/>
    <property type="evidence" value="ECO:0007669"/>
    <property type="project" value="TreeGrafter"/>
</dbReference>
<organism evidence="6 7">
    <name type="scientific">Campylobacter geochelonis</name>
    <dbReference type="NCBI Taxonomy" id="1780362"/>
    <lineage>
        <taxon>Bacteria</taxon>
        <taxon>Pseudomonadati</taxon>
        <taxon>Campylobacterota</taxon>
        <taxon>Epsilonproteobacteria</taxon>
        <taxon>Campylobacterales</taxon>
        <taxon>Campylobacteraceae</taxon>
        <taxon>Campylobacter</taxon>
    </lineage>
</organism>
<dbReference type="EC" id="3.6.3.-" evidence="6"/>
<keyword evidence="3" id="KW-0547">Nucleotide-binding</keyword>
<dbReference type="AlphaFoldDB" id="A0A128EE38"/>
<dbReference type="Pfam" id="PF00005">
    <property type="entry name" value="ABC_tran"/>
    <property type="match status" value="1"/>
</dbReference>
<dbReference type="InterPro" id="IPR017871">
    <property type="entry name" value="ABC_transporter-like_CS"/>
</dbReference>
<evidence type="ECO:0000256" key="1">
    <source>
        <dbReference type="ARBA" id="ARBA00005417"/>
    </source>
</evidence>
<evidence type="ECO:0000313" key="7">
    <source>
        <dbReference type="Proteomes" id="UP000069632"/>
    </source>
</evidence>
<dbReference type="InterPro" id="IPR015856">
    <property type="entry name" value="ABC_transpr_CbiO/EcfA_su"/>
</dbReference>
<keyword evidence="2" id="KW-0813">Transport</keyword>
<keyword evidence="4 6" id="KW-0067">ATP-binding</keyword>
<dbReference type="InterPro" id="IPR027417">
    <property type="entry name" value="P-loop_NTPase"/>
</dbReference>
<dbReference type="InterPro" id="IPR050095">
    <property type="entry name" value="ECF_ABC_transporter_ATP-bd"/>
</dbReference>
<reference evidence="6 7" key="1">
    <citation type="submission" date="2016-02" db="EMBL/GenBank/DDBJ databases">
        <authorList>
            <consortium name="Pathogen Informatics"/>
        </authorList>
    </citation>
    <scope>NUCLEOTIDE SEQUENCE [LARGE SCALE GENOMIC DNA]</scope>
    <source>
        <strain evidence="6 7">RC20</strain>
    </source>
</reference>
<dbReference type="SUPFAM" id="SSF52540">
    <property type="entry name" value="P-loop containing nucleoside triphosphate hydrolases"/>
    <property type="match status" value="1"/>
</dbReference>
<dbReference type="PROSITE" id="PS00211">
    <property type="entry name" value="ABC_TRANSPORTER_1"/>
    <property type="match status" value="1"/>
</dbReference>
<proteinExistence type="inferred from homology"/>
<dbReference type="OrthoDB" id="9782163at2"/>
<dbReference type="PROSITE" id="PS50893">
    <property type="entry name" value="ABC_TRANSPORTER_2"/>
    <property type="match status" value="1"/>
</dbReference>
<comment type="similarity">
    <text evidence="1">Belongs to the ABC transporter superfamily.</text>
</comment>
<dbReference type="SMART" id="SM00382">
    <property type="entry name" value="AAA"/>
    <property type="match status" value="1"/>
</dbReference>
<evidence type="ECO:0000259" key="5">
    <source>
        <dbReference type="PROSITE" id="PS50893"/>
    </source>
</evidence>
<keyword evidence="6" id="KW-0378">Hydrolase</keyword>
<dbReference type="GO" id="GO:0005524">
    <property type="term" value="F:ATP binding"/>
    <property type="evidence" value="ECO:0007669"/>
    <property type="project" value="UniProtKB-KW"/>
</dbReference>
<dbReference type="InterPro" id="IPR003439">
    <property type="entry name" value="ABC_transporter-like_ATP-bd"/>
</dbReference>
<dbReference type="EMBL" id="FIZP01000002">
    <property type="protein sequence ID" value="CZE47215.1"/>
    <property type="molecule type" value="Genomic_DNA"/>
</dbReference>
<dbReference type="RefSeq" id="WP_075493359.1">
    <property type="nucleotide sequence ID" value="NZ_CP053844.1"/>
</dbReference>
<sequence length="216" mass="23917">MSCSLTLKSLSAKKGDRVLFQNVNLSLGHKEKIAIIGSNGRGKTTLLEIMAGLSTQSSGEIELFHEKISSPKEYQKYRHLVGYLFQNSDEQFIMPTVLEDVSFSLLAHGFSSDEAKKRALFMLGELGIAHLEKRIVFHLSGGEKKLVALAGVLVSQPQIMLLDEPTAGLDLDVQLQLTSILERVDKSVVIVSHDKTFIEKVVDKIYYLDENGLNLA</sequence>
<dbReference type="GO" id="GO:0042626">
    <property type="term" value="F:ATPase-coupled transmembrane transporter activity"/>
    <property type="evidence" value="ECO:0007669"/>
    <property type="project" value="TreeGrafter"/>
</dbReference>
<evidence type="ECO:0000256" key="2">
    <source>
        <dbReference type="ARBA" id="ARBA00022448"/>
    </source>
</evidence>
<evidence type="ECO:0000256" key="3">
    <source>
        <dbReference type="ARBA" id="ARBA00022741"/>
    </source>
</evidence>
<gene>
    <name evidence="6" type="primary">cbiO</name>
    <name evidence="6" type="ORF">ERS672216_00775</name>
</gene>
<dbReference type="PANTHER" id="PTHR43553:SF24">
    <property type="entry name" value="ENERGY-COUPLING FACTOR TRANSPORTER ATP-BINDING PROTEIN ECFA1"/>
    <property type="match status" value="1"/>
</dbReference>
<evidence type="ECO:0000313" key="6">
    <source>
        <dbReference type="EMBL" id="CZE47215.1"/>
    </source>
</evidence>
<dbReference type="Gene3D" id="3.40.50.300">
    <property type="entry name" value="P-loop containing nucleotide triphosphate hydrolases"/>
    <property type="match status" value="1"/>
</dbReference>
<protein>
    <submittedName>
        <fullName evidence="6">Cobalt import ATP-binding protein CbiO</fullName>
        <ecNumber evidence="6">3.6.3.-</ecNumber>
    </submittedName>
</protein>
<dbReference type="GO" id="GO:0016887">
    <property type="term" value="F:ATP hydrolysis activity"/>
    <property type="evidence" value="ECO:0007669"/>
    <property type="project" value="InterPro"/>
</dbReference>
<dbReference type="CDD" id="cd03225">
    <property type="entry name" value="ABC_cobalt_CbiO_domain1"/>
    <property type="match status" value="1"/>
</dbReference>
<evidence type="ECO:0000256" key="4">
    <source>
        <dbReference type="ARBA" id="ARBA00022840"/>
    </source>
</evidence>
<feature type="domain" description="ABC transporter" evidence="5">
    <location>
        <begin position="5"/>
        <end position="215"/>
    </location>
</feature>
<dbReference type="PANTHER" id="PTHR43553">
    <property type="entry name" value="HEAVY METAL TRANSPORTER"/>
    <property type="match status" value="1"/>
</dbReference>
<dbReference type="Proteomes" id="UP000069632">
    <property type="component" value="Unassembled WGS sequence"/>
</dbReference>
<name>A0A128EE38_9BACT</name>